<dbReference type="InterPro" id="IPR009908">
    <property type="entry name" value="Methylamine_util_MauE"/>
</dbReference>
<dbReference type="RefSeq" id="WP_113988852.1">
    <property type="nucleotide sequence ID" value="NZ_QLST01000006.1"/>
</dbReference>
<feature type="domain" description="Methylamine utilisation protein MauE" evidence="6">
    <location>
        <begin position="3"/>
        <end position="137"/>
    </location>
</feature>
<feature type="transmembrane region" description="Helical" evidence="5">
    <location>
        <begin position="121"/>
        <end position="138"/>
    </location>
</feature>
<dbReference type="NCBIfam" id="NF045576">
    <property type="entry name" value="BT_3928_fam"/>
    <property type="match status" value="1"/>
</dbReference>
<dbReference type="AlphaFoldDB" id="A0A365P2F2"/>
<evidence type="ECO:0000256" key="4">
    <source>
        <dbReference type="ARBA" id="ARBA00023136"/>
    </source>
</evidence>
<evidence type="ECO:0000256" key="5">
    <source>
        <dbReference type="SAM" id="Phobius"/>
    </source>
</evidence>
<reference evidence="7 8" key="1">
    <citation type="submission" date="2018-06" db="EMBL/GenBank/DDBJ databases">
        <title>Flavobacterium tibetense sp. nov., isolated from a wetland YonghuCo on Tibetan Plateau.</title>
        <authorList>
            <person name="Xing P."/>
            <person name="Phurbu D."/>
            <person name="Lu H."/>
        </authorList>
    </citation>
    <scope>NUCLEOTIDE SEQUENCE [LARGE SCALE GENOMIC DNA]</scope>
    <source>
        <strain evidence="7 8">YH5</strain>
    </source>
</reference>
<organism evidence="7 8">
    <name type="scientific">Flavobacterium tibetense</name>
    <dbReference type="NCBI Taxonomy" id="2233533"/>
    <lineage>
        <taxon>Bacteria</taxon>
        <taxon>Pseudomonadati</taxon>
        <taxon>Bacteroidota</taxon>
        <taxon>Flavobacteriia</taxon>
        <taxon>Flavobacteriales</taxon>
        <taxon>Flavobacteriaceae</taxon>
        <taxon>Flavobacterium</taxon>
    </lineage>
</organism>
<gene>
    <name evidence="7" type="ORF">DPN68_06575</name>
</gene>
<feature type="transmembrane region" description="Helical" evidence="5">
    <location>
        <begin position="150"/>
        <end position="170"/>
    </location>
</feature>
<accession>A0A365P2F2</accession>
<keyword evidence="2 5" id="KW-0812">Transmembrane</keyword>
<evidence type="ECO:0000256" key="2">
    <source>
        <dbReference type="ARBA" id="ARBA00022692"/>
    </source>
</evidence>
<proteinExistence type="predicted"/>
<comment type="subcellular location">
    <subcellularLocation>
        <location evidence="1">Membrane</location>
        <topology evidence="1">Multi-pass membrane protein</topology>
    </subcellularLocation>
</comment>
<dbReference type="GO" id="GO:0016020">
    <property type="term" value="C:membrane"/>
    <property type="evidence" value="ECO:0007669"/>
    <property type="project" value="UniProtKB-SubCell"/>
</dbReference>
<evidence type="ECO:0000259" key="6">
    <source>
        <dbReference type="Pfam" id="PF07291"/>
    </source>
</evidence>
<evidence type="ECO:0000313" key="7">
    <source>
        <dbReference type="EMBL" id="RBA28671.1"/>
    </source>
</evidence>
<dbReference type="EMBL" id="QLST01000006">
    <property type="protein sequence ID" value="RBA28671.1"/>
    <property type="molecule type" value="Genomic_DNA"/>
</dbReference>
<feature type="transmembrane region" description="Helical" evidence="5">
    <location>
        <begin position="7"/>
        <end position="25"/>
    </location>
</feature>
<evidence type="ECO:0000256" key="1">
    <source>
        <dbReference type="ARBA" id="ARBA00004141"/>
    </source>
</evidence>
<keyword evidence="8" id="KW-1185">Reference proteome</keyword>
<comment type="caution">
    <text evidence="7">The sequence shown here is derived from an EMBL/GenBank/DDBJ whole genome shotgun (WGS) entry which is preliminary data.</text>
</comment>
<dbReference type="Pfam" id="PF07291">
    <property type="entry name" value="MauE"/>
    <property type="match status" value="1"/>
</dbReference>
<keyword evidence="3 5" id="KW-1133">Transmembrane helix</keyword>
<name>A0A365P2F2_9FLAO</name>
<evidence type="ECO:0000256" key="3">
    <source>
        <dbReference type="ARBA" id="ARBA00022989"/>
    </source>
</evidence>
<feature type="transmembrane region" description="Helical" evidence="5">
    <location>
        <begin position="79"/>
        <end position="101"/>
    </location>
</feature>
<dbReference type="OrthoDB" id="648842at2"/>
<evidence type="ECO:0000313" key="8">
    <source>
        <dbReference type="Proteomes" id="UP000253319"/>
    </source>
</evidence>
<keyword evidence="4 5" id="KW-0472">Membrane</keyword>
<dbReference type="GO" id="GO:0030416">
    <property type="term" value="P:methylamine metabolic process"/>
    <property type="evidence" value="ECO:0007669"/>
    <property type="project" value="InterPro"/>
</dbReference>
<feature type="transmembrane region" description="Helical" evidence="5">
    <location>
        <begin position="48"/>
        <end position="72"/>
    </location>
</feature>
<dbReference type="Proteomes" id="UP000253319">
    <property type="component" value="Unassembled WGS sequence"/>
</dbReference>
<sequence length="369" mass="42083">MKNIITQIARILVGVLFIISGLIKLNDPMGFSFKLEEYFNANVLNVEFLIPAALLIACLVVIFEVVLGVMLLIGFKTKFTVWSLLAMIVFFTFLTFYSAYFNKVTDCGCFGDALKLTPWESFTKDIILLGLILILFFNQKYILPLFNKTAVNLVVFATYTLCFFMAYYVLQHLPFIDFRAYKVGTNIKEGMAIPEGAPKSEYQMVFIYKVNGVDTEISYDDVMAGNVPENAEFVDRKDKLIKEGYVPPIHDFSIEKDGNNYIEEVLNEPKVMLLISYDLNKSKDKGMKLLEEFHQKAAEKDYLVIGMTASDQETIAVFKKNFGLTFDYYFCDATTLKTIERANPSIVVLEKGTIVQKVHFNDIEKVNLK</sequence>
<protein>
    <submittedName>
        <fullName evidence="7">DoxX family protein</fullName>
    </submittedName>
</protein>